<evidence type="ECO:0000256" key="1">
    <source>
        <dbReference type="SAM" id="MobiDB-lite"/>
    </source>
</evidence>
<gene>
    <name evidence="2" type="ORF">PFTANZ_01790</name>
</gene>
<feature type="compositionally biased region" description="Pro residues" evidence="1">
    <location>
        <begin position="104"/>
        <end position="128"/>
    </location>
</feature>
<protein>
    <recommendedName>
        <fullName evidence="4">Duffy-binding-like domain-containing protein</fullName>
    </recommendedName>
</protein>
<feature type="region of interest" description="Disordered" evidence="1">
    <location>
        <begin position="1"/>
        <end position="141"/>
    </location>
</feature>
<proteinExistence type="predicted"/>
<evidence type="ECO:0000313" key="2">
    <source>
        <dbReference type="EMBL" id="ETW37508.1"/>
    </source>
</evidence>
<feature type="compositionally biased region" description="Polar residues" evidence="1">
    <location>
        <begin position="21"/>
        <end position="31"/>
    </location>
</feature>
<organism evidence="2 3">
    <name type="scientific">Plasmodium falciparum Tanzania</name>
    <name type="common">2000708</name>
    <dbReference type="NCBI Taxonomy" id="1036725"/>
    <lineage>
        <taxon>Eukaryota</taxon>
        <taxon>Sar</taxon>
        <taxon>Alveolata</taxon>
        <taxon>Apicomplexa</taxon>
        <taxon>Aconoidasida</taxon>
        <taxon>Haemosporida</taxon>
        <taxon>Plasmodiidae</taxon>
        <taxon>Plasmodium</taxon>
        <taxon>Plasmodium (Laverania)</taxon>
    </lineage>
</organism>
<feature type="non-terminal residue" evidence="2">
    <location>
        <position position="141"/>
    </location>
</feature>
<dbReference type="Proteomes" id="UP000030708">
    <property type="component" value="Unassembled WGS sequence"/>
</dbReference>
<reference evidence="2 3" key="2">
    <citation type="submission" date="2013-02" db="EMBL/GenBank/DDBJ databases">
        <title>The Genome Sequence of Plasmodium falciparum Tanzania (2000708).</title>
        <authorList>
            <consortium name="The Broad Institute Genome Sequencing Platform"/>
            <consortium name="The Broad Institute Genome Sequencing Center for Infectious Disease"/>
            <person name="Neafsey D."/>
            <person name="Cheeseman I."/>
            <person name="Volkman S."/>
            <person name="Adams J."/>
            <person name="Walker B."/>
            <person name="Young S.K."/>
            <person name="Zeng Q."/>
            <person name="Gargeya S."/>
            <person name="Fitzgerald M."/>
            <person name="Haas B."/>
            <person name="Abouelleil A."/>
            <person name="Alvarado L."/>
            <person name="Arachchi H.M."/>
            <person name="Berlin A.M."/>
            <person name="Chapman S.B."/>
            <person name="Dewar J."/>
            <person name="Goldberg J."/>
            <person name="Griggs A."/>
            <person name="Gujja S."/>
            <person name="Hansen M."/>
            <person name="Howarth C."/>
            <person name="Imamovic A."/>
            <person name="Larimer J."/>
            <person name="McCowan C."/>
            <person name="Murphy C."/>
            <person name="Neiman D."/>
            <person name="Pearson M."/>
            <person name="Priest M."/>
            <person name="Roberts A."/>
            <person name="Saif S."/>
            <person name="Shea T."/>
            <person name="Sisk P."/>
            <person name="Sykes S."/>
            <person name="Wortman J."/>
            <person name="Nusbaum C."/>
            <person name="Birren B."/>
        </authorList>
    </citation>
    <scope>NUCLEOTIDE SEQUENCE [LARGE SCALE GENOMIC DNA]</scope>
    <source>
        <strain evidence="3">Tanzania (2000708)</strain>
    </source>
</reference>
<accession>A0A024WAB6</accession>
<dbReference type="AlphaFoldDB" id="A0A024WAB6"/>
<sequence>MLKKLKDKIGECEKKHHQTSDTECSDTPQPQTLEDETLDDDIETEEAKKNMMPKICENVLKTAQQEDEGGCVPAENSEEPAATDSGKETPEQTPVLKPEEEAVPEPPPPPPQEKAPAPIPQPQPPTPPTQLLDNPHVLTAL</sequence>
<reference evidence="2 3" key="1">
    <citation type="submission" date="2013-02" db="EMBL/GenBank/DDBJ databases">
        <title>The Genome Annotation of Plasmodium falciparum Tanzania (2000708).</title>
        <authorList>
            <consortium name="The Broad Institute Genome Sequencing Platform"/>
            <consortium name="The Broad Institute Genome Sequencing Center for Infectious Disease"/>
            <person name="Neafsey D."/>
            <person name="Hoffman S."/>
            <person name="Volkman S."/>
            <person name="Rosenthal P."/>
            <person name="Walker B."/>
            <person name="Young S.K."/>
            <person name="Zeng Q."/>
            <person name="Gargeya S."/>
            <person name="Fitzgerald M."/>
            <person name="Haas B."/>
            <person name="Abouelleil A."/>
            <person name="Allen A.W."/>
            <person name="Alvarado L."/>
            <person name="Arachchi H.M."/>
            <person name="Berlin A.M."/>
            <person name="Chapman S.B."/>
            <person name="Gainer-Dewar J."/>
            <person name="Goldberg J."/>
            <person name="Griggs A."/>
            <person name="Gujja S."/>
            <person name="Hansen M."/>
            <person name="Howarth C."/>
            <person name="Imamovic A."/>
            <person name="Ireland A."/>
            <person name="Larimer J."/>
            <person name="McCowan C."/>
            <person name="Murphy C."/>
            <person name="Pearson M."/>
            <person name="Poon T.W."/>
            <person name="Priest M."/>
            <person name="Roberts A."/>
            <person name="Saif S."/>
            <person name="Shea T."/>
            <person name="Sisk P."/>
            <person name="Sykes S."/>
            <person name="Wortman J."/>
            <person name="Nusbaum C."/>
            <person name="Birren B."/>
        </authorList>
    </citation>
    <scope>NUCLEOTIDE SEQUENCE [LARGE SCALE GENOMIC DNA]</scope>
    <source>
        <strain evidence="3">Tanzania (2000708)</strain>
    </source>
</reference>
<evidence type="ECO:0008006" key="4">
    <source>
        <dbReference type="Google" id="ProtNLM"/>
    </source>
</evidence>
<dbReference type="EMBL" id="KI926358">
    <property type="protein sequence ID" value="ETW37508.1"/>
    <property type="molecule type" value="Genomic_DNA"/>
</dbReference>
<evidence type="ECO:0000313" key="3">
    <source>
        <dbReference type="Proteomes" id="UP000030708"/>
    </source>
</evidence>
<name>A0A024WAB6_PLAFA</name>
<feature type="compositionally biased region" description="Acidic residues" evidence="1">
    <location>
        <begin position="33"/>
        <end position="44"/>
    </location>
</feature>
<feature type="compositionally biased region" description="Basic and acidic residues" evidence="1">
    <location>
        <begin position="7"/>
        <end position="20"/>
    </location>
</feature>